<accession>A0A511B0H3</accession>
<evidence type="ECO:0000313" key="1">
    <source>
        <dbReference type="EMBL" id="GEK93302.1"/>
    </source>
</evidence>
<dbReference type="Proteomes" id="UP000321230">
    <property type="component" value="Unassembled WGS sequence"/>
</dbReference>
<dbReference type="AlphaFoldDB" id="A0A511B0H3"/>
<sequence length="264" mass="28577">MKGDPNELALAEELTSFTLKVANPIIWHDSKAGWPRRIYGGTCFFLRFADGIIGVTASHVVESLQHETALNCNIICQIRTSKPIDLASLVIASCSKQDIATFRVSDELVEEIGATVLDCRGGWPPLGSLEGRTVTFCGFPEAERTAAEPGAVTLFSCGGFAIVDAESEMDLKVTYDPARDEEAPWAPWKKPLGYNMSGCSGGPVLSHGTHNGLQRWFAIAMIISGPRGKGTGEAEGWETITMRRINTIRPDGTIKHEDSGWLPG</sequence>
<gene>
    <name evidence="1" type="ORF">GWA01_10720</name>
</gene>
<keyword evidence="2" id="KW-1185">Reference proteome</keyword>
<comment type="caution">
    <text evidence="1">The sequence shown here is derived from an EMBL/GenBank/DDBJ whole genome shotgun (WGS) entry which is preliminary data.</text>
</comment>
<reference evidence="1 2" key="1">
    <citation type="submission" date="2019-07" db="EMBL/GenBank/DDBJ databases">
        <title>Whole genome shotgun sequence of Gluconobacter wancherniae NBRC 103581.</title>
        <authorList>
            <person name="Hosoyama A."/>
            <person name="Uohara A."/>
            <person name="Ohji S."/>
            <person name="Ichikawa N."/>
        </authorList>
    </citation>
    <scope>NUCLEOTIDE SEQUENCE [LARGE SCALE GENOMIC DNA]</scope>
    <source>
        <strain evidence="1 2">NBRC 103581</strain>
    </source>
</reference>
<evidence type="ECO:0008006" key="3">
    <source>
        <dbReference type="Google" id="ProtNLM"/>
    </source>
</evidence>
<protein>
    <recommendedName>
        <fullName evidence="3">Serine protease</fullName>
    </recommendedName>
</protein>
<dbReference type="EMBL" id="BJUZ01000001">
    <property type="protein sequence ID" value="GEK93302.1"/>
    <property type="molecule type" value="Genomic_DNA"/>
</dbReference>
<organism evidence="1 2">
    <name type="scientific">Gluconobacter wancherniae NBRC 103581</name>
    <dbReference type="NCBI Taxonomy" id="656744"/>
    <lineage>
        <taxon>Bacteria</taxon>
        <taxon>Pseudomonadati</taxon>
        <taxon>Pseudomonadota</taxon>
        <taxon>Alphaproteobacteria</taxon>
        <taxon>Acetobacterales</taxon>
        <taxon>Acetobacteraceae</taxon>
        <taxon>Gluconobacter</taxon>
    </lineage>
</organism>
<name>A0A511B0H3_9PROT</name>
<evidence type="ECO:0000313" key="2">
    <source>
        <dbReference type="Proteomes" id="UP000321230"/>
    </source>
</evidence>
<dbReference type="RefSeq" id="WP_146794721.1">
    <property type="nucleotide sequence ID" value="NZ_BARC01000011.1"/>
</dbReference>
<dbReference type="OrthoDB" id="7275547at2"/>
<dbReference type="InterPro" id="IPR009003">
    <property type="entry name" value="Peptidase_S1_PA"/>
</dbReference>
<dbReference type="SUPFAM" id="SSF50494">
    <property type="entry name" value="Trypsin-like serine proteases"/>
    <property type="match status" value="1"/>
</dbReference>
<proteinExistence type="predicted"/>